<protein>
    <submittedName>
        <fullName evidence="1">Uncharacterized protein</fullName>
    </submittedName>
</protein>
<proteinExistence type="predicted"/>
<organism evidence="1">
    <name type="scientific">Arundo donax</name>
    <name type="common">Giant reed</name>
    <name type="synonym">Donax arundinaceus</name>
    <dbReference type="NCBI Taxonomy" id="35708"/>
    <lineage>
        <taxon>Eukaryota</taxon>
        <taxon>Viridiplantae</taxon>
        <taxon>Streptophyta</taxon>
        <taxon>Embryophyta</taxon>
        <taxon>Tracheophyta</taxon>
        <taxon>Spermatophyta</taxon>
        <taxon>Magnoliopsida</taxon>
        <taxon>Liliopsida</taxon>
        <taxon>Poales</taxon>
        <taxon>Poaceae</taxon>
        <taxon>PACMAD clade</taxon>
        <taxon>Arundinoideae</taxon>
        <taxon>Arundineae</taxon>
        <taxon>Arundo</taxon>
    </lineage>
</organism>
<reference evidence="1" key="2">
    <citation type="journal article" date="2015" name="Data Brief">
        <title>Shoot transcriptome of the giant reed, Arundo donax.</title>
        <authorList>
            <person name="Barrero R.A."/>
            <person name="Guerrero F.D."/>
            <person name="Moolhuijzen P."/>
            <person name="Goolsby J.A."/>
            <person name="Tidwell J."/>
            <person name="Bellgard S.E."/>
            <person name="Bellgard M.I."/>
        </authorList>
    </citation>
    <scope>NUCLEOTIDE SEQUENCE</scope>
    <source>
        <tissue evidence="1">Shoot tissue taken approximately 20 cm above the soil surface</tissue>
    </source>
</reference>
<dbReference type="AlphaFoldDB" id="A0A0A9DYM0"/>
<sequence length="53" mass="6238">MQFPLPTLFFIVKWSNRVTSINGRRPNLAICSCFCSYILVRYLNTFSTTIKIY</sequence>
<evidence type="ECO:0000313" key="1">
    <source>
        <dbReference type="EMBL" id="JAD93609.1"/>
    </source>
</evidence>
<name>A0A0A9DYM0_ARUDO</name>
<reference evidence="1" key="1">
    <citation type="submission" date="2014-09" db="EMBL/GenBank/DDBJ databases">
        <authorList>
            <person name="Magalhaes I.L.F."/>
            <person name="Oliveira U."/>
            <person name="Santos F.R."/>
            <person name="Vidigal T.H.D.A."/>
            <person name="Brescovit A.D."/>
            <person name="Santos A.J."/>
        </authorList>
    </citation>
    <scope>NUCLEOTIDE SEQUENCE</scope>
    <source>
        <tissue evidence="1">Shoot tissue taken approximately 20 cm above the soil surface</tissue>
    </source>
</reference>
<accession>A0A0A9DYM0</accession>
<dbReference type="EMBL" id="GBRH01204286">
    <property type="protein sequence ID" value="JAD93609.1"/>
    <property type="molecule type" value="Transcribed_RNA"/>
</dbReference>